<dbReference type="AlphaFoldDB" id="A0A6G1I5J4"/>
<name>A0A6G1I5J4_9PEZI</name>
<gene>
    <name evidence="1" type="ORF">EJ06DRAFT_553849</name>
</gene>
<evidence type="ECO:0000313" key="1">
    <source>
        <dbReference type="EMBL" id="KAF2403573.1"/>
    </source>
</evidence>
<dbReference type="EMBL" id="ML996689">
    <property type="protein sequence ID" value="KAF2403573.1"/>
    <property type="molecule type" value="Genomic_DNA"/>
</dbReference>
<dbReference type="Proteomes" id="UP000799640">
    <property type="component" value="Unassembled WGS sequence"/>
</dbReference>
<keyword evidence="2" id="KW-1185">Reference proteome</keyword>
<organism evidence="1 2">
    <name type="scientific">Trichodelitschia bisporula</name>
    <dbReference type="NCBI Taxonomy" id="703511"/>
    <lineage>
        <taxon>Eukaryota</taxon>
        <taxon>Fungi</taxon>
        <taxon>Dikarya</taxon>
        <taxon>Ascomycota</taxon>
        <taxon>Pezizomycotina</taxon>
        <taxon>Dothideomycetes</taxon>
        <taxon>Dothideomycetes incertae sedis</taxon>
        <taxon>Phaeotrichales</taxon>
        <taxon>Phaeotrichaceae</taxon>
        <taxon>Trichodelitschia</taxon>
    </lineage>
</organism>
<reference evidence="1" key="1">
    <citation type="journal article" date="2020" name="Stud. Mycol.">
        <title>101 Dothideomycetes genomes: a test case for predicting lifestyles and emergence of pathogens.</title>
        <authorList>
            <person name="Haridas S."/>
            <person name="Albert R."/>
            <person name="Binder M."/>
            <person name="Bloem J."/>
            <person name="Labutti K."/>
            <person name="Salamov A."/>
            <person name="Andreopoulos B."/>
            <person name="Baker S."/>
            <person name="Barry K."/>
            <person name="Bills G."/>
            <person name="Bluhm B."/>
            <person name="Cannon C."/>
            <person name="Castanera R."/>
            <person name="Culley D."/>
            <person name="Daum C."/>
            <person name="Ezra D."/>
            <person name="Gonzalez J."/>
            <person name="Henrissat B."/>
            <person name="Kuo A."/>
            <person name="Liang C."/>
            <person name="Lipzen A."/>
            <person name="Lutzoni F."/>
            <person name="Magnuson J."/>
            <person name="Mondo S."/>
            <person name="Nolan M."/>
            <person name="Ohm R."/>
            <person name="Pangilinan J."/>
            <person name="Park H.-J."/>
            <person name="Ramirez L."/>
            <person name="Alfaro M."/>
            <person name="Sun H."/>
            <person name="Tritt A."/>
            <person name="Yoshinaga Y."/>
            <person name="Zwiers L.-H."/>
            <person name="Turgeon B."/>
            <person name="Goodwin S."/>
            <person name="Spatafora J."/>
            <person name="Crous P."/>
            <person name="Grigoriev I."/>
        </authorList>
    </citation>
    <scope>NUCLEOTIDE SEQUENCE</scope>
    <source>
        <strain evidence="1">CBS 262.69</strain>
    </source>
</reference>
<evidence type="ECO:0000313" key="2">
    <source>
        <dbReference type="Proteomes" id="UP000799640"/>
    </source>
</evidence>
<accession>A0A6G1I5J4</accession>
<sequence>MASTPPIPAYDPAFEDALEELLLSPRPPPPTDENVKVNMNGVVGAHYSGAHTTNSMNANHFNAGSTTPLADVDAAMLPTPTSPRASPPAAPAIIPLTSAARTGPLLHATLPIPLPARGSSIYAPHAPLRGTHDVVPDTASVEDMAAALVAGYGCRSAAALEMEIERMVLELGEKARSVARRRREGRMGNERVAEEVGKLEDERRMERKVELRWRVKGGG</sequence>
<protein>
    <submittedName>
        <fullName evidence="1">Uncharacterized protein</fullName>
    </submittedName>
</protein>
<proteinExistence type="predicted"/>